<dbReference type="EC" id="2.3.1.35" evidence="9"/>
<evidence type="ECO:0000256" key="7">
    <source>
        <dbReference type="ARBA" id="ARBA00023315"/>
    </source>
</evidence>
<keyword evidence="5 9" id="KW-0808">Transferase</keyword>
<proteinExistence type="inferred from homology"/>
<feature type="site" description="Involved in the stabilization of negative charge on the oxyanion by the formation of the oxyanion hole" evidence="9">
    <location>
        <position position="115"/>
    </location>
</feature>
<dbReference type="FunFam" id="3.10.20.340:FF:000001">
    <property type="entry name" value="Arginine biosynthesis bifunctional protein ArgJ, chloroplastic"/>
    <property type="match status" value="1"/>
</dbReference>
<comment type="pathway">
    <text evidence="9">Amino-acid biosynthesis; L-arginine biosynthesis; N(2)-acetyl-L-ornithine from L-glutamate: step 1/4.</text>
</comment>
<feature type="binding site" evidence="9">
    <location>
        <position position="405"/>
    </location>
    <ligand>
        <name>substrate</name>
    </ligand>
</feature>
<feature type="chain" id="PRO_5023289444" description="Arginine biosynthesis bifunctional protein ArgJ alpha chain" evidence="9">
    <location>
        <begin position="1"/>
        <end position="187"/>
    </location>
</feature>
<feature type="chain" id="PRO_5023289443" description="Arginine biosynthesis bifunctional protein ArgJ beta chain" evidence="9">
    <location>
        <begin position="188"/>
        <end position="405"/>
    </location>
</feature>
<feature type="binding site" evidence="9">
    <location>
        <position position="177"/>
    </location>
    <ligand>
        <name>substrate</name>
    </ligand>
</feature>
<evidence type="ECO:0000256" key="9">
    <source>
        <dbReference type="HAMAP-Rule" id="MF_01106"/>
    </source>
</evidence>
<feature type="active site" description="Nucleophile" evidence="9">
    <location>
        <position position="188"/>
    </location>
</feature>
<dbReference type="EMBL" id="CP002696">
    <property type="protein sequence ID" value="AEE16511.1"/>
    <property type="molecule type" value="Genomic_DNA"/>
</dbReference>
<dbReference type="PANTHER" id="PTHR23100:SF0">
    <property type="entry name" value="ARGININE BIOSYNTHESIS BIFUNCTIONAL PROTEIN ARGJ, MITOCHONDRIAL"/>
    <property type="match status" value="1"/>
</dbReference>
<dbReference type="PANTHER" id="PTHR23100">
    <property type="entry name" value="ARGININE BIOSYNTHESIS BIFUNCTIONAL PROTEIN ARGJ"/>
    <property type="match status" value="1"/>
</dbReference>
<dbReference type="STRING" id="906968.Trebr_1079"/>
<accession>F4LKD7</accession>
<dbReference type="HOGENOM" id="CLU_027172_1_0_12"/>
<reference evidence="11" key="1">
    <citation type="submission" date="2011-04" db="EMBL/GenBank/DDBJ databases">
        <title>The complete genome of Treponema brennaborense DSM 12168.</title>
        <authorList>
            <person name="Lucas S."/>
            <person name="Han J."/>
            <person name="Lapidus A."/>
            <person name="Bruce D."/>
            <person name="Goodwin L."/>
            <person name="Pitluck S."/>
            <person name="Peters L."/>
            <person name="Kyrpides N."/>
            <person name="Mavromatis K."/>
            <person name="Ivanova N."/>
            <person name="Mikhailova N."/>
            <person name="Pagani I."/>
            <person name="Teshima H."/>
            <person name="Detter J.C."/>
            <person name="Tapia R."/>
            <person name="Han C."/>
            <person name="Land M."/>
            <person name="Hauser L."/>
            <person name="Markowitz V."/>
            <person name="Cheng J.-F."/>
            <person name="Hugenholtz P."/>
            <person name="Woyke T."/>
            <person name="Wu D."/>
            <person name="Gronow S."/>
            <person name="Wellnitz S."/>
            <person name="Brambilla E."/>
            <person name="Klenk H.-P."/>
            <person name="Eisen J.A."/>
        </authorList>
    </citation>
    <scope>NUCLEOTIDE SEQUENCE [LARGE SCALE GENOMIC DNA]</scope>
    <source>
        <strain evidence="11">DSM 12168 / CIP 105900 / DD5/3</strain>
    </source>
</reference>
<comment type="catalytic activity">
    <reaction evidence="9">
        <text>L-glutamate + acetyl-CoA = N-acetyl-L-glutamate + CoA + H(+)</text>
        <dbReference type="Rhea" id="RHEA:24292"/>
        <dbReference type="ChEBI" id="CHEBI:15378"/>
        <dbReference type="ChEBI" id="CHEBI:29985"/>
        <dbReference type="ChEBI" id="CHEBI:44337"/>
        <dbReference type="ChEBI" id="CHEBI:57287"/>
        <dbReference type="ChEBI" id="CHEBI:57288"/>
        <dbReference type="EC" id="2.3.1.1"/>
    </reaction>
</comment>
<dbReference type="EC" id="2.3.1.1" evidence="9"/>
<dbReference type="GO" id="GO:0004042">
    <property type="term" value="F:L-glutamate N-acetyltransferase activity"/>
    <property type="evidence" value="ECO:0007669"/>
    <property type="project" value="UniProtKB-UniRule"/>
</dbReference>
<dbReference type="eggNOG" id="COG1364">
    <property type="taxonomic scope" value="Bacteria"/>
</dbReference>
<dbReference type="InterPro" id="IPR042195">
    <property type="entry name" value="ArgJ_beta_C"/>
</dbReference>
<dbReference type="Proteomes" id="UP000006546">
    <property type="component" value="Chromosome"/>
</dbReference>
<evidence type="ECO:0000256" key="6">
    <source>
        <dbReference type="ARBA" id="ARBA00022813"/>
    </source>
</evidence>
<comment type="subcellular location">
    <subcellularLocation>
        <location evidence="9">Cytoplasm</location>
    </subcellularLocation>
</comment>
<dbReference type="FunFam" id="3.60.70.12:FF:000001">
    <property type="entry name" value="Arginine biosynthesis bifunctional protein ArgJ, chloroplastic"/>
    <property type="match status" value="1"/>
</dbReference>
<evidence type="ECO:0000256" key="4">
    <source>
        <dbReference type="ARBA" id="ARBA00022605"/>
    </source>
</evidence>
<evidence type="ECO:0000256" key="5">
    <source>
        <dbReference type="ARBA" id="ARBA00022679"/>
    </source>
</evidence>
<feature type="binding site" evidence="9">
    <location>
        <position position="151"/>
    </location>
    <ligand>
        <name>substrate</name>
    </ligand>
</feature>
<name>F4LKD7_TREBD</name>
<dbReference type="NCBIfam" id="TIGR00120">
    <property type="entry name" value="ArgJ"/>
    <property type="match status" value="1"/>
</dbReference>
<dbReference type="InterPro" id="IPR002813">
    <property type="entry name" value="Arg_biosynth_ArgJ"/>
</dbReference>
<evidence type="ECO:0000256" key="1">
    <source>
        <dbReference type="ARBA" id="ARBA00006774"/>
    </source>
</evidence>
<feature type="site" description="Involved in the stabilization of negative charge on the oxyanion by the formation of the oxyanion hole" evidence="9">
    <location>
        <position position="114"/>
    </location>
</feature>
<feature type="binding site" evidence="9">
    <location>
        <position position="274"/>
    </location>
    <ligand>
        <name>substrate</name>
    </ligand>
</feature>
<dbReference type="SUPFAM" id="SSF56266">
    <property type="entry name" value="DmpA/ArgJ-like"/>
    <property type="match status" value="1"/>
</dbReference>
<keyword evidence="7 9" id="KW-0012">Acyltransferase</keyword>
<evidence type="ECO:0000256" key="8">
    <source>
        <dbReference type="ARBA" id="ARBA00049439"/>
    </source>
</evidence>
<evidence type="ECO:0000256" key="3">
    <source>
        <dbReference type="ARBA" id="ARBA00022571"/>
    </source>
</evidence>
<comment type="pathway">
    <text evidence="9">Amino-acid biosynthesis; L-arginine biosynthesis; L-ornithine and N-acetyl-L-glutamate from L-glutamate and N(2)-acetyl-L-ornithine (cyclic): step 1/1.</text>
</comment>
<evidence type="ECO:0000256" key="2">
    <source>
        <dbReference type="ARBA" id="ARBA00011475"/>
    </source>
</evidence>
<feature type="binding site" evidence="9">
    <location>
        <position position="188"/>
    </location>
    <ligand>
        <name>substrate</name>
    </ligand>
</feature>
<dbReference type="Pfam" id="PF01960">
    <property type="entry name" value="ArgJ"/>
    <property type="match status" value="1"/>
</dbReference>
<dbReference type="GO" id="GO:0005737">
    <property type="term" value="C:cytoplasm"/>
    <property type="evidence" value="ECO:0007669"/>
    <property type="project" value="UniProtKB-SubCell"/>
</dbReference>
<evidence type="ECO:0000313" key="10">
    <source>
        <dbReference type="EMBL" id="AEE16511.1"/>
    </source>
</evidence>
<comment type="similarity">
    <text evidence="1 9">Belongs to the ArgJ family.</text>
</comment>
<keyword evidence="3 9" id="KW-0055">Arginine biosynthesis</keyword>
<dbReference type="GO" id="GO:0006526">
    <property type="term" value="P:L-arginine biosynthetic process"/>
    <property type="evidence" value="ECO:0007669"/>
    <property type="project" value="UniProtKB-UniRule"/>
</dbReference>
<organism evidence="10 11">
    <name type="scientific">Treponema brennaborense (strain DSM 12168 / CIP 105900 / DD5/3)</name>
    <dbReference type="NCBI Taxonomy" id="906968"/>
    <lineage>
        <taxon>Bacteria</taxon>
        <taxon>Pseudomonadati</taxon>
        <taxon>Spirochaetota</taxon>
        <taxon>Spirochaetia</taxon>
        <taxon>Spirochaetales</taxon>
        <taxon>Treponemataceae</taxon>
        <taxon>Treponema</taxon>
    </lineage>
</organism>
<keyword evidence="11" id="KW-1185">Reference proteome</keyword>
<dbReference type="RefSeq" id="WP_013758219.1">
    <property type="nucleotide sequence ID" value="NC_015500.1"/>
</dbReference>
<gene>
    <name evidence="9" type="primary">argJ</name>
    <name evidence="10" type="ordered locus">Trebr_1079</name>
</gene>
<keyword evidence="9" id="KW-0963">Cytoplasm</keyword>
<dbReference type="Gene3D" id="3.60.70.12">
    <property type="entry name" value="L-amino peptidase D-ALA esterase/amidase"/>
    <property type="match status" value="1"/>
</dbReference>
<dbReference type="NCBIfam" id="NF003802">
    <property type="entry name" value="PRK05388.1"/>
    <property type="match status" value="1"/>
</dbReference>
<dbReference type="AlphaFoldDB" id="F4LKD7"/>
<keyword evidence="9" id="KW-0511">Multifunctional enzyme</keyword>
<dbReference type="InterPro" id="IPR016117">
    <property type="entry name" value="ArgJ-like_dom_sf"/>
</dbReference>
<comment type="catalytic activity">
    <reaction evidence="8 9">
        <text>N(2)-acetyl-L-ornithine + L-glutamate = N-acetyl-L-glutamate + L-ornithine</text>
        <dbReference type="Rhea" id="RHEA:15349"/>
        <dbReference type="ChEBI" id="CHEBI:29985"/>
        <dbReference type="ChEBI" id="CHEBI:44337"/>
        <dbReference type="ChEBI" id="CHEBI:46911"/>
        <dbReference type="ChEBI" id="CHEBI:57805"/>
        <dbReference type="EC" id="2.3.1.35"/>
    </reaction>
</comment>
<dbReference type="MEROPS" id="T05.002"/>
<keyword evidence="4 9" id="KW-0028">Amino-acid biosynthesis</keyword>
<protein>
    <recommendedName>
        <fullName evidence="9">Arginine biosynthesis bifunctional protein ArgJ</fullName>
    </recommendedName>
    <domain>
        <recommendedName>
            <fullName evidence="9">Glutamate N-acetyltransferase</fullName>
            <ecNumber evidence="9">2.3.1.35</ecNumber>
        </recommendedName>
        <alternativeName>
            <fullName evidence="9">Ornithine acetyltransferase</fullName>
            <shortName evidence="9">OATase</shortName>
        </alternativeName>
        <alternativeName>
            <fullName evidence="9">Ornithine transacetylase</fullName>
        </alternativeName>
    </domain>
    <domain>
        <recommendedName>
            <fullName evidence="9">Amino-acid acetyltransferase</fullName>
            <ecNumber evidence="9">2.3.1.1</ecNumber>
        </recommendedName>
        <alternativeName>
            <fullName evidence="9">N-acetylglutamate synthase</fullName>
            <shortName evidence="9">AGSase</shortName>
        </alternativeName>
    </domain>
    <component>
        <recommendedName>
            <fullName evidence="9">Arginine biosynthesis bifunctional protein ArgJ alpha chain</fullName>
        </recommendedName>
    </component>
    <component>
        <recommendedName>
            <fullName evidence="9">Arginine biosynthesis bifunctional protein ArgJ beta chain</fullName>
        </recommendedName>
    </component>
</protein>
<feature type="binding site" evidence="9">
    <location>
        <position position="400"/>
    </location>
    <ligand>
        <name>substrate</name>
    </ligand>
</feature>
<dbReference type="OrthoDB" id="9804242at2"/>
<dbReference type="GO" id="GO:0004358">
    <property type="term" value="F:L-glutamate N-acetyltransferase activity, acting on acetyl-L-ornithine as donor"/>
    <property type="evidence" value="ECO:0007669"/>
    <property type="project" value="UniProtKB-UniRule"/>
</dbReference>
<dbReference type="Gene3D" id="3.10.20.340">
    <property type="entry name" value="ArgJ beta chain, C-terminal domain"/>
    <property type="match status" value="1"/>
</dbReference>
<keyword evidence="6 9" id="KW-0068">Autocatalytic cleavage</keyword>
<dbReference type="CDD" id="cd02152">
    <property type="entry name" value="OAT"/>
    <property type="match status" value="1"/>
</dbReference>
<comment type="function">
    <text evidence="9">Catalyzes two activities which are involved in the cyclic version of arginine biosynthesis: the synthesis of N-acetylglutamate from glutamate and acetyl-CoA as the acetyl donor, and of ornithine by transacetylation between N(2)-acetylornithine and glutamate.</text>
</comment>
<dbReference type="GO" id="GO:0006592">
    <property type="term" value="P:ornithine biosynthetic process"/>
    <property type="evidence" value="ECO:0007669"/>
    <property type="project" value="TreeGrafter"/>
</dbReference>
<dbReference type="KEGG" id="tbe:Trebr_1079"/>
<sequence>MKYIDGGVTAPKGFTANGVLSGIKPGRTKNDTALIYSEKPCAAAGVFTQNRVQAECVKLSKRHIASGTAQAVIANSGNANACTGTRGAENAYRMAKAAAAAVGVSAESVLVCSTGVIGQQLPVETIEAHVSALAAGLSKDGHAAAREAIMTTDTVYKECAVETVIGGKSVRIGTMAKGSGMIHINLGTMLAFITTDCAVSAAMLDEALRLSVAGTYNCVSVDGDTSTNDTLLILANGEAGNAEITAFGADFDAFVAALNAVNVQMAKKIAADGEGARHLIECRVSGAQSVDAARILAKSVISSSLVKAAFFGRDANWGRILCAMGYSGAFFTPEKTSVAFSNAAGSIEVFHEGVPLDFDESKAKLILSEKETLISVQLADGTAEGTAWGCDLTYDYVKINGDYRT</sequence>
<evidence type="ECO:0000313" key="11">
    <source>
        <dbReference type="Proteomes" id="UP000006546"/>
    </source>
</evidence>
<dbReference type="UniPathway" id="UPA00068">
    <property type="reaction ID" value="UER00106"/>
</dbReference>
<dbReference type="HAMAP" id="MF_01106">
    <property type="entry name" value="ArgJ"/>
    <property type="match status" value="1"/>
</dbReference>
<feature type="site" description="Cleavage; by autolysis" evidence="9">
    <location>
        <begin position="187"/>
        <end position="188"/>
    </location>
</feature>
<comment type="subunit">
    <text evidence="2 9">Heterotetramer of two alpha and two beta chains.</text>
</comment>